<reference evidence="4" key="1">
    <citation type="submission" date="2020-06" db="EMBL/GenBank/DDBJ databases">
        <authorList>
            <consortium name="Plant Systems Biology data submission"/>
        </authorList>
    </citation>
    <scope>NUCLEOTIDE SEQUENCE</scope>
    <source>
        <strain evidence="4">D6</strain>
    </source>
</reference>
<dbReference type="PROSITE" id="PS01129">
    <property type="entry name" value="PSI_RLU"/>
    <property type="match status" value="1"/>
</dbReference>
<dbReference type="CDD" id="cd02869">
    <property type="entry name" value="PseudoU_synth_RluA_like"/>
    <property type="match status" value="1"/>
</dbReference>
<dbReference type="OrthoDB" id="49378at2759"/>
<protein>
    <submittedName>
        <fullName evidence="4">Pseudouridine synthase C</fullName>
    </submittedName>
</protein>
<gene>
    <name evidence="4" type="ORF">SEMRO_2902_G339830.1</name>
</gene>
<keyword evidence="5" id="KW-1185">Reference proteome</keyword>
<dbReference type="PANTHER" id="PTHR21600">
    <property type="entry name" value="MITOCHONDRIAL RNA PSEUDOURIDINE SYNTHASE"/>
    <property type="match status" value="1"/>
</dbReference>
<dbReference type="AlphaFoldDB" id="A0A9N8F2U3"/>
<feature type="region of interest" description="Disordered" evidence="2">
    <location>
        <begin position="1"/>
        <end position="21"/>
    </location>
</feature>
<dbReference type="InterPro" id="IPR006224">
    <property type="entry name" value="PsdUridine_synth_RluA-like_CS"/>
</dbReference>
<proteinExistence type="inferred from homology"/>
<evidence type="ECO:0000256" key="1">
    <source>
        <dbReference type="ARBA" id="ARBA00010876"/>
    </source>
</evidence>
<dbReference type="Proteomes" id="UP001153069">
    <property type="component" value="Unassembled WGS sequence"/>
</dbReference>
<dbReference type="SUPFAM" id="SSF55120">
    <property type="entry name" value="Pseudouridine synthase"/>
    <property type="match status" value="1"/>
</dbReference>
<sequence length="432" mass="48314">MSQKLPASAVATGEDQATATTPNRAARLSHIDADLRIRVLYDDEDFVVIDKPCNLRSVPGNAATSTDVKERGQKRTLSGFNKDDDSKIVKGQEKSSTQREEKSRLTAQEAWQAAIESCSTISNTNQTAPDGGNILSDDAIFSLKQIAVSDSTIRASIPRKCKVFLRYINRNQKRFLQLRVASDSSHLEELASEMYKELKRRQTIQINLPEPTNNEESAFGQLVIMGYDGTENKTRESNKLFVVHRLDCETSGVMVFARNRSAASSLSQAWREREEQVSKEYLAKVRYWPPYHEQSLMHGKLEVPLEPSKERLKWKVAKHGGGGKPSTTIWKVITHQEKQAMSGKDKPATSSESEPILLSLTPVTGRTHQLRIHCAHVGTGIIGDSLYGDDRASANIEGDDDRQVRLMLHALRLAFPHPSTGKRCEFTSSPRW</sequence>
<dbReference type="InterPro" id="IPR020103">
    <property type="entry name" value="PsdUridine_synth_cat_dom_sf"/>
</dbReference>
<dbReference type="PANTHER" id="PTHR21600:SF87">
    <property type="entry name" value="RNA PSEUDOURIDYLATE SYNTHASE DOMAIN-CONTAINING PROTEIN 1"/>
    <property type="match status" value="1"/>
</dbReference>
<evidence type="ECO:0000313" key="5">
    <source>
        <dbReference type="Proteomes" id="UP001153069"/>
    </source>
</evidence>
<dbReference type="InterPro" id="IPR006145">
    <property type="entry name" value="PsdUridine_synth_RsuA/RluA"/>
</dbReference>
<feature type="compositionally biased region" description="Basic and acidic residues" evidence="2">
    <location>
        <begin position="81"/>
        <end position="104"/>
    </location>
</feature>
<dbReference type="GO" id="GO:0003723">
    <property type="term" value="F:RNA binding"/>
    <property type="evidence" value="ECO:0007669"/>
    <property type="project" value="InterPro"/>
</dbReference>
<dbReference type="InterPro" id="IPR050188">
    <property type="entry name" value="RluA_PseudoU_synthase"/>
</dbReference>
<organism evidence="4 5">
    <name type="scientific">Seminavis robusta</name>
    <dbReference type="NCBI Taxonomy" id="568900"/>
    <lineage>
        <taxon>Eukaryota</taxon>
        <taxon>Sar</taxon>
        <taxon>Stramenopiles</taxon>
        <taxon>Ochrophyta</taxon>
        <taxon>Bacillariophyta</taxon>
        <taxon>Bacillariophyceae</taxon>
        <taxon>Bacillariophycidae</taxon>
        <taxon>Naviculales</taxon>
        <taxon>Naviculaceae</taxon>
        <taxon>Seminavis</taxon>
    </lineage>
</organism>
<feature type="domain" description="Pseudouridine synthase RsuA/RluA-like" evidence="3">
    <location>
        <begin position="232"/>
        <end position="376"/>
    </location>
</feature>
<dbReference type="GO" id="GO:0000455">
    <property type="term" value="P:enzyme-directed rRNA pseudouridine synthesis"/>
    <property type="evidence" value="ECO:0007669"/>
    <property type="project" value="TreeGrafter"/>
</dbReference>
<feature type="region of interest" description="Disordered" evidence="2">
    <location>
        <begin position="58"/>
        <end position="104"/>
    </location>
</feature>
<dbReference type="Gene3D" id="3.30.2350.10">
    <property type="entry name" value="Pseudouridine synthase"/>
    <property type="match status" value="1"/>
</dbReference>
<dbReference type="EMBL" id="CAICTM010002900">
    <property type="protein sequence ID" value="CAB9530494.1"/>
    <property type="molecule type" value="Genomic_DNA"/>
</dbReference>
<name>A0A9N8F2U3_9STRA</name>
<accession>A0A9N8F2U3</accession>
<evidence type="ECO:0000256" key="2">
    <source>
        <dbReference type="SAM" id="MobiDB-lite"/>
    </source>
</evidence>
<evidence type="ECO:0000313" key="4">
    <source>
        <dbReference type="EMBL" id="CAB9530494.1"/>
    </source>
</evidence>
<evidence type="ECO:0000259" key="3">
    <source>
        <dbReference type="Pfam" id="PF00849"/>
    </source>
</evidence>
<comment type="caution">
    <text evidence="4">The sequence shown here is derived from an EMBL/GenBank/DDBJ whole genome shotgun (WGS) entry which is preliminary data.</text>
</comment>
<dbReference type="Pfam" id="PF00849">
    <property type="entry name" value="PseudoU_synth_2"/>
    <property type="match status" value="1"/>
</dbReference>
<comment type="similarity">
    <text evidence="1">Belongs to the pseudouridine synthase RluA family.</text>
</comment>
<dbReference type="GO" id="GO:0009982">
    <property type="term" value="F:pseudouridine synthase activity"/>
    <property type="evidence" value="ECO:0007669"/>
    <property type="project" value="InterPro"/>
</dbReference>